<evidence type="ECO:0000313" key="2">
    <source>
        <dbReference type="Proteomes" id="UP000179037"/>
    </source>
</evidence>
<name>A0A1F6TYJ9_9PROT</name>
<dbReference type="Proteomes" id="UP000179037">
    <property type="component" value="Unassembled WGS sequence"/>
</dbReference>
<dbReference type="InterPro" id="IPR009883">
    <property type="entry name" value="YgfX"/>
</dbReference>
<accession>A0A1F6TYJ9</accession>
<dbReference type="Pfam" id="PF07254">
    <property type="entry name" value="Cpta_toxin"/>
    <property type="match status" value="1"/>
</dbReference>
<reference evidence="1 2" key="1">
    <citation type="journal article" date="2016" name="Nat. Commun.">
        <title>Thousands of microbial genomes shed light on interconnected biogeochemical processes in an aquifer system.</title>
        <authorList>
            <person name="Anantharaman K."/>
            <person name="Brown C.T."/>
            <person name="Hug L.A."/>
            <person name="Sharon I."/>
            <person name="Castelle C.J."/>
            <person name="Probst A.J."/>
            <person name="Thomas B.C."/>
            <person name="Singh A."/>
            <person name="Wilkins M.J."/>
            <person name="Karaoz U."/>
            <person name="Brodie E.L."/>
            <person name="Williams K.H."/>
            <person name="Hubbard S.S."/>
            <person name="Banfield J.F."/>
        </authorList>
    </citation>
    <scope>NUCLEOTIDE SEQUENCE [LARGE SCALE GENOMIC DNA]</scope>
</reference>
<evidence type="ECO:0008006" key="3">
    <source>
        <dbReference type="Google" id="ProtNLM"/>
    </source>
</evidence>
<proteinExistence type="predicted"/>
<gene>
    <name evidence="1" type="ORF">A3A87_07790</name>
</gene>
<protein>
    <recommendedName>
        <fullName evidence="3">Toxin CptA</fullName>
    </recommendedName>
</protein>
<dbReference type="AlphaFoldDB" id="A0A1F6TYJ9"/>
<sequence length="118" mass="13217">MVLVAAVPMAWPVRLGLWGMLGWSLYYSLVTHARRSGPLAITAIELDNEGQASARFAGSEAWQAVQITSRFVHPWLTLMSLRLESRRWPVNLVIAADAVEPEPFRRWRVALKLHAVGA</sequence>
<comment type="caution">
    <text evidence="1">The sequence shown here is derived from an EMBL/GenBank/DDBJ whole genome shotgun (WGS) entry which is preliminary data.</text>
</comment>
<organism evidence="1 2">
    <name type="scientific">Candidatus Muproteobacteria bacterium RIFCSPLOWO2_01_FULL_60_18</name>
    <dbReference type="NCBI Taxonomy" id="1817768"/>
    <lineage>
        <taxon>Bacteria</taxon>
        <taxon>Pseudomonadati</taxon>
        <taxon>Pseudomonadota</taxon>
        <taxon>Candidatus Muproteobacteria</taxon>
    </lineage>
</organism>
<dbReference type="EMBL" id="MFTC01000077">
    <property type="protein sequence ID" value="OGI50214.1"/>
    <property type="molecule type" value="Genomic_DNA"/>
</dbReference>
<evidence type="ECO:0000313" key="1">
    <source>
        <dbReference type="EMBL" id="OGI50214.1"/>
    </source>
</evidence>